<feature type="domain" description="Endonuclease/exonuclease/phosphatase" evidence="3">
    <location>
        <begin position="161"/>
        <end position="364"/>
    </location>
</feature>
<keyword evidence="2" id="KW-1133">Transmembrane helix</keyword>
<evidence type="ECO:0000313" key="5">
    <source>
        <dbReference type="Proteomes" id="UP000463224"/>
    </source>
</evidence>
<dbReference type="SUPFAM" id="SSF56219">
    <property type="entry name" value="DNase I-like"/>
    <property type="match status" value="1"/>
</dbReference>
<dbReference type="Proteomes" id="UP000463224">
    <property type="component" value="Unassembled WGS sequence"/>
</dbReference>
<dbReference type="AlphaFoldDB" id="A0A844QFS0"/>
<evidence type="ECO:0000256" key="1">
    <source>
        <dbReference type="SAM" id="MobiDB-lite"/>
    </source>
</evidence>
<evidence type="ECO:0000256" key="2">
    <source>
        <dbReference type="SAM" id="Phobius"/>
    </source>
</evidence>
<name>A0A844QFS0_9HYPH</name>
<comment type="caution">
    <text evidence="4">The sequence shown here is derived from an EMBL/GenBank/DDBJ whole genome shotgun (WGS) entry which is preliminary data.</text>
</comment>
<evidence type="ECO:0000259" key="3">
    <source>
        <dbReference type="Pfam" id="PF03372"/>
    </source>
</evidence>
<dbReference type="Gene3D" id="3.60.10.10">
    <property type="entry name" value="Endonuclease/exonuclease/phosphatase"/>
    <property type="match status" value="1"/>
</dbReference>
<feature type="compositionally biased region" description="Basic and acidic residues" evidence="1">
    <location>
        <begin position="390"/>
        <end position="409"/>
    </location>
</feature>
<evidence type="ECO:0000313" key="4">
    <source>
        <dbReference type="EMBL" id="MVA96903.1"/>
    </source>
</evidence>
<dbReference type="Pfam" id="PF03372">
    <property type="entry name" value="Exo_endo_phos"/>
    <property type="match status" value="1"/>
</dbReference>
<keyword evidence="2" id="KW-0472">Membrane</keyword>
<dbReference type="GO" id="GO:0003824">
    <property type="term" value="F:catalytic activity"/>
    <property type="evidence" value="ECO:0007669"/>
    <property type="project" value="InterPro"/>
</dbReference>
<dbReference type="InterPro" id="IPR036691">
    <property type="entry name" value="Endo/exonu/phosph_ase_sf"/>
</dbReference>
<feature type="transmembrane region" description="Helical" evidence="2">
    <location>
        <begin position="58"/>
        <end position="79"/>
    </location>
</feature>
<feature type="transmembrane region" description="Helical" evidence="2">
    <location>
        <begin position="91"/>
        <end position="107"/>
    </location>
</feature>
<dbReference type="InterPro" id="IPR005135">
    <property type="entry name" value="Endo/exonuclease/phosphatase"/>
</dbReference>
<organism evidence="4 5">
    <name type="scientific">Nitratireductor arenosus</name>
    <dbReference type="NCBI Taxonomy" id="2682096"/>
    <lineage>
        <taxon>Bacteria</taxon>
        <taxon>Pseudomonadati</taxon>
        <taxon>Pseudomonadota</taxon>
        <taxon>Alphaproteobacteria</taxon>
        <taxon>Hyphomicrobiales</taxon>
        <taxon>Phyllobacteriaceae</taxon>
        <taxon>Nitratireductor</taxon>
    </lineage>
</organism>
<keyword evidence="5" id="KW-1185">Reference proteome</keyword>
<dbReference type="EMBL" id="WPHG01000001">
    <property type="protein sequence ID" value="MVA96903.1"/>
    <property type="molecule type" value="Genomic_DNA"/>
</dbReference>
<feature type="region of interest" description="Disordered" evidence="1">
    <location>
        <begin position="378"/>
        <end position="415"/>
    </location>
</feature>
<protein>
    <recommendedName>
        <fullName evidence="3">Endonuclease/exonuclease/phosphatase domain-containing protein</fullName>
    </recommendedName>
</protein>
<keyword evidence="2" id="KW-0812">Transmembrane</keyword>
<sequence>MTPVLTMDICPDTAADGAANRVGTLRRQYRYRQAWQRQASRARYRVCTGGDEATMALAIYLLLAAVLLAGTLLPVLPVAHGLVRVGDFPRQQYLALALVLLAAAPFVADWTAIWLGVLAVLAATAFVQIALIAEFTPLARKQSSGFDPRQDDGDAFRLVAANVKMSNRQREAMRAELARADPDILVLMEVDDGWAETLSSLTGRYPHVVSRPQNNSYGMIVASKLELADIVVDCLLTADVPSVVTTVRTKAGRLFRLYAIHPEPPVPHRGTTGRDGETALVALRARKETRPVVVTGDLNDVAWSKTTRRFRRLSRLLDPRIGRSVFSTFDARIPLLRWPLDHLFHSAEFRLAGMRRLAPCGSDHFPVAFDLVLCSEPDADSHPQPADGDDVAHARELVESARKRDEKPIGGDWET</sequence>
<proteinExistence type="predicted"/>
<feature type="transmembrane region" description="Helical" evidence="2">
    <location>
        <begin position="113"/>
        <end position="133"/>
    </location>
</feature>
<gene>
    <name evidence="4" type="ORF">GN330_06520</name>
</gene>
<accession>A0A844QFS0</accession>
<reference evidence="4 5" key="1">
    <citation type="submission" date="2019-12" db="EMBL/GenBank/DDBJ databases">
        <title>Nitratireductor arenosus sp. nov., Isolated from sea sand, Jeju island, South Korea.</title>
        <authorList>
            <person name="Kim W."/>
        </authorList>
    </citation>
    <scope>NUCLEOTIDE SEQUENCE [LARGE SCALE GENOMIC DNA]</scope>
    <source>
        <strain evidence="4 5">CAU 1489</strain>
    </source>
</reference>